<accession>A0ABS5K3D9</accession>
<reference evidence="1" key="1">
    <citation type="submission" date="2021-04" db="EMBL/GenBank/DDBJ databases">
        <title>Draft genome sequence of StrPh-CL8, a phytoplasma strain causing strawberry phyllody in Chile.</title>
        <authorList>
            <person name="Cui W."/>
            <person name="Zamorano A."/>
            <person name="Fiore N."/>
        </authorList>
    </citation>
    <scope>NUCLEOTIDE SEQUENCE [LARGE SCALE GENOMIC DNA]</scope>
    <source>
        <strain evidence="1">StrPh-Cl</strain>
    </source>
</reference>
<proteinExistence type="predicted"/>
<dbReference type="EMBL" id="JAGVRH010000005">
    <property type="protein sequence ID" value="MBS2126424.1"/>
    <property type="molecule type" value="Genomic_DNA"/>
</dbReference>
<keyword evidence="2" id="KW-1185">Reference proteome</keyword>
<dbReference type="Proteomes" id="UP000811481">
    <property type="component" value="Unassembled WGS sequence"/>
</dbReference>
<sequence>MVFAKIFAPGTPQVCYVGLFLDGINDIEVLESSKAGCNINHHYYFRQGKLSKS</sequence>
<protein>
    <submittedName>
        <fullName evidence="1">Uncharacterized protein</fullName>
    </submittedName>
</protein>
<organism evidence="1 2">
    <name type="scientific">'Fragaria x ananassa' phyllody phytoplasma</name>
    <dbReference type="NCBI Taxonomy" id="2358428"/>
    <lineage>
        <taxon>Bacteria</taxon>
        <taxon>Bacillati</taxon>
        <taxon>Mycoplasmatota</taxon>
        <taxon>Mollicutes</taxon>
        <taxon>Acholeplasmatales</taxon>
        <taxon>Acholeplasmataceae</taxon>
        <taxon>Candidatus Phytoplasma</taxon>
        <taxon>16SrXIII (Mexican periwinkle virescence group)</taxon>
    </lineage>
</organism>
<dbReference type="RefSeq" id="WP_212331573.1">
    <property type="nucleotide sequence ID" value="NZ_JAGVRH010000005.1"/>
</dbReference>
<evidence type="ECO:0000313" key="1">
    <source>
        <dbReference type="EMBL" id="MBS2126424.1"/>
    </source>
</evidence>
<name>A0ABS5K3D9_9MOLU</name>
<gene>
    <name evidence="1" type="ORF">J8J04_01840</name>
</gene>
<evidence type="ECO:0000313" key="2">
    <source>
        <dbReference type="Proteomes" id="UP000811481"/>
    </source>
</evidence>
<comment type="caution">
    <text evidence="1">The sequence shown here is derived from an EMBL/GenBank/DDBJ whole genome shotgun (WGS) entry which is preliminary data.</text>
</comment>